<dbReference type="STRING" id="1960309.SAMN03159343_1490"/>
<evidence type="ECO:0000313" key="2">
    <source>
        <dbReference type="Proteomes" id="UP000198981"/>
    </source>
</evidence>
<dbReference type="Proteomes" id="UP000198981">
    <property type="component" value="Unassembled WGS sequence"/>
</dbReference>
<name>A0A1G4XW96_9ACTN</name>
<dbReference type="EMBL" id="FMUH01000002">
    <property type="protein sequence ID" value="SCX44878.1"/>
    <property type="molecule type" value="Genomic_DNA"/>
</dbReference>
<proteinExistence type="predicted"/>
<dbReference type="OrthoDB" id="7466251at2"/>
<organism evidence="1 2">
    <name type="scientific">Klenkia marina</name>
    <dbReference type="NCBI Taxonomy" id="1960309"/>
    <lineage>
        <taxon>Bacteria</taxon>
        <taxon>Bacillati</taxon>
        <taxon>Actinomycetota</taxon>
        <taxon>Actinomycetes</taxon>
        <taxon>Geodermatophilales</taxon>
        <taxon>Geodermatophilaceae</taxon>
        <taxon>Klenkia</taxon>
    </lineage>
</organism>
<sequence>MDDAAGRFAAALTALELGSPDPALLPERLARACAAALPVDGAGLTCTFSADRRLPIGSSDAEAAAAERLQFTVGEGPCLTAHVEQRTVATAGDEMAARWPVYAAELALRTRYRGVVSAPVPGALSRTAAVNVFLRRAEDVAAVDEADLLAVAAAMGAALGDDLAGSAGRPLGMPAWLDGEPVADRQQVWRAVGFLVGRDGGSAGAAIARLRARAFTLGRDLESVAAAVLAGEEPSAPSSGR</sequence>
<accession>A0A1G4XW96</accession>
<keyword evidence="2" id="KW-1185">Reference proteome</keyword>
<dbReference type="RefSeq" id="WP_092801746.1">
    <property type="nucleotide sequence ID" value="NZ_FMUH01000002.1"/>
</dbReference>
<reference evidence="2" key="1">
    <citation type="submission" date="2016-10" db="EMBL/GenBank/DDBJ databases">
        <authorList>
            <person name="Varghese N."/>
            <person name="Submissions S."/>
        </authorList>
    </citation>
    <scope>NUCLEOTIDE SEQUENCE [LARGE SCALE GENOMIC DNA]</scope>
    <source>
        <strain evidence="2">DSM 45722</strain>
    </source>
</reference>
<protein>
    <submittedName>
        <fullName evidence="1">ANTAR domain-containing protein</fullName>
    </submittedName>
</protein>
<gene>
    <name evidence="1" type="ORF">SAMN03159343_1490</name>
</gene>
<dbReference type="AlphaFoldDB" id="A0A1G4XW96"/>
<evidence type="ECO:0000313" key="1">
    <source>
        <dbReference type="EMBL" id="SCX44878.1"/>
    </source>
</evidence>